<keyword evidence="4" id="KW-1133">Transmembrane helix</keyword>
<dbReference type="GO" id="GO:0008653">
    <property type="term" value="P:lipopolysaccharide metabolic process"/>
    <property type="evidence" value="ECO:0007669"/>
    <property type="project" value="InterPro"/>
</dbReference>
<dbReference type="RefSeq" id="WP_043115657.1">
    <property type="nucleotide sequence ID" value="NZ_JRAA01000001.1"/>
</dbReference>
<dbReference type="GO" id="GO:0016740">
    <property type="term" value="F:transferase activity"/>
    <property type="evidence" value="ECO:0007669"/>
    <property type="project" value="UniProtKB-KW"/>
</dbReference>
<dbReference type="Proteomes" id="UP000030856">
    <property type="component" value="Unassembled WGS sequence"/>
</dbReference>
<evidence type="ECO:0000313" key="7">
    <source>
        <dbReference type="EMBL" id="OOY34474.1"/>
    </source>
</evidence>
<dbReference type="InterPro" id="IPR041166">
    <property type="entry name" value="Rubredoxin_2"/>
</dbReference>
<keyword evidence="3 4" id="KW-0802">TPR repeat</keyword>
<dbReference type="NCBIfam" id="NF008757">
    <property type="entry name" value="PRK11788.1-5"/>
    <property type="match status" value="1"/>
</dbReference>
<feature type="topological domain" description="Cytoplasmic" evidence="4">
    <location>
        <begin position="21"/>
        <end position="392"/>
    </location>
</feature>
<keyword evidence="4" id="KW-1003">Cell membrane</keyword>
<gene>
    <name evidence="4" type="primary">lapB</name>
    <name evidence="7" type="ORF">BOV88_09980</name>
    <name evidence="6" type="ORF">JV46_20560</name>
</gene>
<dbReference type="Pfam" id="PF18073">
    <property type="entry name" value="Zn_ribbon_LapB"/>
    <property type="match status" value="1"/>
</dbReference>
<evidence type="ECO:0000256" key="2">
    <source>
        <dbReference type="ARBA" id="ARBA00022737"/>
    </source>
</evidence>
<keyword evidence="1 4" id="KW-0479">Metal-binding</keyword>
<dbReference type="InterPro" id="IPR011990">
    <property type="entry name" value="TPR-like_helical_dom_sf"/>
</dbReference>
<keyword evidence="4" id="KW-0997">Cell inner membrane</keyword>
<dbReference type="AlphaFoldDB" id="A0A0B0HDH9"/>
<dbReference type="GO" id="GO:0009898">
    <property type="term" value="C:cytoplasmic side of plasma membrane"/>
    <property type="evidence" value="ECO:0007669"/>
    <property type="project" value="UniProtKB-UniRule"/>
</dbReference>
<name>A0A0B0HDH9_SOVGS</name>
<dbReference type="InterPro" id="IPR030865">
    <property type="entry name" value="LapB"/>
</dbReference>
<keyword evidence="6" id="KW-0808">Transferase</keyword>
<feature type="binding site" evidence="4">
    <location>
        <position position="374"/>
    </location>
    <ligand>
        <name>Fe cation</name>
        <dbReference type="ChEBI" id="CHEBI:24875"/>
    </ligand>
</feature>
<dbReference type="STRING" id="2340.JV46_20560"/>
<accession>A0A0B0HDH9</accession>
<feature type="binding site" evidence="4">
    <location>
        <position position="371"/>
    </location>
    <ligand>
        <name>Fe cation</name>
        <dbReference type="ChEBI" id="CHEBI:24875"/>
    </ligand>
</feature>
<dbReference type="Pfam" id="PF13181">
    <property type="entry name" value="TPR_8"/>
    <property type="match status" value="1"/>
</dbReference>
<comment type="caution">
    <text evidence="6">The sequence shown here is derived from an EMBL/GenBank/DDBJ whole genome shotgun (WGS) entry which is preliminary data.</text>
</comment>
<keyword evidence="8" id="KW-1185">Reference proteome</keyword>
<dbReference type="EMBL" id="MPNX01000015">
    <property type="protein sequence ID" value="OOY34474.1"/>
    <property type="molecule type" value="Genomic_DNA"/>
</dbReference>
<dbReference type="GeneID" id="86991831"/>
<evidence type="ECO:0000256" key="1">
    <source>
        <dbReference type="ARBA" id="ARBA00022723"/>
    </source>
</evidence>
<dbReference type="EMBL" id="JRAA01000001">
    <property type="protein sequence ID" value="KHF25959.1"/>
    <property type="molecule type" value="Genomic_DNA"/>
</dbReference>
<evidence type="ECO:0000256" key="4">
    <source>
        <dbReference type="HAMAP-Rule" id="MF_00994"/>
    </source>
</evidence>
<dbReference type="eggNOG" id="COG2956">
    <property type="taxonomic scope" value="Bacteria"/>
</dbReference>
<reference evidence="7 9" key="2">
    <citation type="submission" date="2016-11" db="EMBL/GenBank/DDBJ databases">
        <title>Mixed transmission modes and dynamic genome evolution in an obligate animal-bacterial symbiosis.</title>
        <authorList>
            <person name="Russell S.L."/>
            <person name="Corbett-Detig R.B."/>
            <person name="Cavanaugh C.M."/>
        </authorList>
    </citation>
    <scope>NUCLEOTIDE SEQUENCE [LARGE SCALE GENOMIC DNA]</scope>
    <source>
        <strain evidence="7">MA-KB16</strain>
    </source>
</reference>
<keyword evidence="2 4" id="KW-0677">Repeat</keyword>
<protein>
    <recommendedName>
        <fullName evidence="4">Lipopolysaccharide assembly protein B</fullName>
    </recommendedName>
</protein>
<dbReference type="Pfam" id="PF13176">
    <property type="entry name" value="TPR_7"/>
    <property type="match status" value="1"/>
</dbReference>
<comment type="similarity">
    <text evidence="4">Belongs to the LapB family.</text>
</comment>
<feature type="binding site" evidence="4">
    <location>
        <position position="360"/>
    </location>
    <ligand>
        <name>Fe cation</name>
        <dbReference type="ChEBI" id="CHEBI:24875"/>
    </ligand>
</feature>
<dbReference type="SMART" id="SM00028">
    <property type="entry name" value="TPR"/>
    <property type="match status" value="5"/>
</dbReference>
<dbReference type="Proteomes" id="UP000190962">
    <property type="component" value="Unassembled WGS sequence"/>
</dbReference>
<dbReference type="InterPro" id="IPR019734">
    <property type="entry name" value="TPR_rpt"/>
</dbReference>
<comment type="subcellular location">
    <subcellularLocation>
        <location evidence="4">Cell inner membrane</location>
        <topology evidence="4">Single-pass membrane protein</topology>
        <orientation evidence="4">Cytoplasmic side</orientation>
    </subcellularLocation>
</comment>
<proteinExistence type="inferred from homology"/>
<evidence type="ECO:0000313" key="8">
    <source>
        <dbReference type="Proteomes" id="UP000030856"/>
    </source>
</evidence>
<evidence type="ECO:0000313" key="6">
    <source>
        <dbReference type="EMBL" id="KHF25959.1"/>
    </source>
</evidence>
<dbReference type="PANTHER" id="PTHR45586">
    <property type="entry name" value="TPR REPEAT-CONTAINING PROTEIN PA4667"/>
    <property type="match status" value="1"/>
</dbReference>
<dbReference type="HAMAP" id="MF_00994">
    <property type="entry name" value="LPS_assembly_LapB"/>
    <property type="match status" value="1"/>
</dbReference>
<dbReference type="PATRIC" id="fig|2340.3.peg.471"/>
<keyword evidence="4" id="KW-0812">Transmembrane</keyword>
<comment type="function">
    <text evidence="4">Modulates cellular lipopolysaccharide (LPS) levels by regulating LpxC, which is involved in lipid A biosynthesis. May act by modulating the proteolytic activity of FtsH towards LpxC. May also coordinate assembly of proteins involved in LPS synthesis at the plasma membrane.</text>
</comment>
<organism evidence="6 8">
    <name type="scientific">Solemya velum gill symbiont</name>
    <dbReference type="NCBI Taxonomy" id="2340"/>
    <lineage>
        <taxon>Bacteria</taxon>
        <taxon>Pseudomonadati</taxon>
        <taxon>Pseudomonadota</taxon>
        <taxon>Gammaproteobacteria</taxon>
        <taxon>sulfur-oxidizing symbionts</taxon>
    </lineage>
</organism>
<dbReference type="GO" id="GO:0005506">
    <property type="term" value="F:iron ion binding"/>
    <property type="evidence" value="ECO:0007669"/>
    <property type="project" value="UniProtKB-UniRule"/>
</dbReference>
<reference evidence="6 8" key="1">
    <citation type="journal article" date="2014" name="BMC Genomics">
        <title>The genome of the intracellular bacterium of the coastal bivalve, Solemya velum: a blueprint for thriving in and out of symbiosis.</title>
        <authorList>
            <person name="Dmytrenko O."/>
            <person name="Russell S.L."/>
            <person name="Loo W.T."/>
            <person name="Fontanez K.M."/>
            <person name="Liao L."/>
            <person name="Roeselers G."/>
            <person name="Sharma R."/>
            <person name="Stewart F.J."/>
            <person name="Newton I.L."/>
            <person name="Woyke T."/>
            <person name="Wu D."/>
            <person name="Lang J.M."/>
            <person name="Eisen J.A."/>
            <person name="Cavanaugh C.M."/>
        </authorList>
    </citation>
    <scope>NUCLEOTIDE SEQUENCE [LARGE SCALE GENOMIC DNA]</scope>
    <source>
        <strain evidence="6 8">WH</strain>
    </source>
</reference>
<evidence type="ECO:0000259" key="5">
    <source>
        <dbReference type="Pfam" id="PF18073"/>
    </source>
</evidence>
<keyword evidence="4" id="KW-0408">Iron</keyword>
<dbReference type="OrthoDB" id="507476at2"/>
<feature type="binding site" evidence="4">
    <location>
        <position position="357"/>
    </location>
    <ligand>
        <name>Fe cation</name>
        <dbReference type="ChEBI" id="CHEBI:24875"/>
    </ligand>
</feature>
<feature type="domain" description="LapB rubredoxin metal binding" evidence="5">
    <location>
        <begin position="355"/>
        <end position="380"/>
    </location>
</feature>
<dbReference type="InterPro" id="IPR051012">
    <property type="entry name" value="CellSynth/LPSAsmb/PSIAsmb"/>
</dbReference>
<dbReference type="GO" id="GO:0046890">
    <property type="term" value="P:regulation of lipid biosynthetic process"/>
    <property type="evidence" value="ECO:0007669"/>
    <property type="project" value="UniProtKB-UniRule"/>
</dbReference>
<sequence length="392" mass="44824">MPEFLILLLPIAAASGWWAAKRSVRKEREKLRNAEIDPAYFRGLNYLVNEQPDKAIDVFVRMLEVNSETVEMHLALGSLFRRRGETDRAIRIHQNLIARPTLSSEQRSQALMELGLDYMNAGLLDRAEALFSELIDNNALINTSLGNLKIIYQHEKDWQKALDVTRRLEEIGEEDQSGDRSHFLCELADIALQEGRDEDAKNYLKEAGETAPEAMRPLLTQATLSLQQQDYTTALRLYQRVAETHPAFIGEFVNQMAECHRATGQEQAWLEWLKALYQRRRSLYVMLAIADEIEHSEDGDEAIRFLNDELAANPSLLGVQRLIRMRLTQQGSGKTTFLETLDALVQSMTDTQSAYQCHRCGFTTRTLHWQCPGCRTWGTMLPTSENNGRYSE</sequence>
<keyword evidence="4" id="KW-0472">Membrane</keyword>
<dbReference type="Gene3D" id="1.25.40.10">
    <property type="entry name" value="Tetratricopeptide repeat domain"/>
    <property type="match status" value="2"/>
</dbReference>
<dbReference type="SUPFAM" id="SSF48452">
    <property type="entry name" value="TPR-like"/>
    <property type="match status" value="2"/>
</dbReference>
<evidence type="ECO:0000313" key="9">
    <source>
        <dbReference type="Proteomes" id="UP000190962"/>
    </source>
</evidence>
<evidence type="ECO:0000256" key="3">
    <source>
        <dbReference type="ARBA" id="ARBA00022803"/>
    </source>
</evidence>
<dbReference type="PANTHER" id="PTHR45586:SF1">
    <property type="entry name" value="LIPOPOLYSACCHARIDE ASSEMBLY PROTEIN B"/>
    <property type="match status" value="1"/>
</dbReference>